<dbReference type="Proteomes" id="UP001153069">
    <property type="component" value="Unassembled WGS sequence"/>
</dbReference>
<comment type="caution">
    <text evidence="2">The sequence shown here is derived from an EMBL/GenBank/DDBJ whole genome shotgun (WGS) entry which is preliminary data.</text>
</comment>
<dbReference type="AlphaFoldDB" id="A0A9N8F1B9"/>
<gene>
    <name evidence="2" type="ORF">SEMRO_2501_G329450.1</name>
</gene>
<keyword evidence="3" id="KW-1185">Reference proteome</keyword>
<protein>
    <submittedName>
        <fullName evidence="2">Uncharacterized protein</fullName>
    </submittedName>
</protein>
<organism evidence="2 3">
    <name type="scientific">Seminavis robusta</name>
    <dbReference type="NCBI Taxonomy" id="568900"/>
    <lineage>
        <taxon>Eukaryota</taxon>
        <taxon>Sar</taxon>
        <taxon>Stramenopiles</taxon>
        <taxon>Ochrophyta</taxon>
        <taxon>Bacillariophyta</taxon>
        <taxon>Bacillariophyceae</taxon>
        <taxon>Bacillariophycidae</taxon>
        <taxon>Naviculales</taxon>
        <taxon>Naviculaceae</taxon>
        <taxon>Seminavis</taxon>
    </lineage>
</organism>
<sequence length="202" mass="22641">MRNKQPDPNPIAVKMPNNTYERNTHTAELAMANLPPAATKIKLFPNFDSNLISIGQICDTDCTATFTSTDLTITDNPTDTTILKGYRNCTTNGLWHLPTDTSPHHAIPTQQTQQQQLRKTFPACSHALTQRQSQNQRQHHQTWPPPTIPPAHVPTLIHMLQITAQPTHESSSSASHMRRLALRTPQRSSKHLKKDSCMDSQA</sequence>
<feature type="region of interest" description="Disordered" evidence="1">
    <location>
        <begin position="128"/>
        <end position="152"/>
    </location>
</feature>
<evidence type="ECO:0000313" key="2">
    <source>
        <dbReference type="EMBL" id="CAB9529426.1"/>
    </source>
</evidence>
<feature type="compositionally biased region" description="Polar residues" evidence="1">
    <location>
        <begin position="165"/>
        <end position="175"/>
    </location>
</feature>
<feature type="region of interest" description="Disordered" evidence="1">
    <location>
        <begin position="165"/>
        <end position="202"/>
    </location>
</feature>
<evidence type="ECO:0000313" key="3">
    <source>
        <dbReference type="Proteomes" id="UP001153069"/>
    </source>
</evidence>
<proteinExistence type="predicted"/>
<evidence type="ECO:0000256" key="1">
    <source>
        <dbReference type="SAM" id="MobiDB-lite"/>
    </source>
</evidence>
<dbReference type="OrthoDB" id="54673at2759"/>
<name>A0A9N8F1B9_9STRA</name>
<reference evidence="2" key="1">
    <citation type="submission" date="2020-06" db="EMBL/GenBank/DDBJ databases">
        <authorList>
            <consortium name="Plant Systems Biology data submission"/>
        </authorList>
    </citation>
    <scope>NUCLEOTIDE SEQUENCE</scope>
    <source>
        <strain evidence="2">D6</strain>
    </source>
</reference>
<accession>A0A9N8F1B9</accession>
<dbReference type="EMBL" id="CAICTM010002499">
    <property type="protein sequence ID" value="CAB9529426.1"/>
    <property type="molecule type" value="Genomic_DNA"/>
</dbReference>
<feature type="compositionally biased region" description="Pro residues" evidence="1">
    <location>
        <begin position="143"/>
        <end position="152"/>
    </location>
</feature>